<evidence type="ECO:0000313" key="4">
    <source>
        <dbReference type="EMBL" id="TDD80138.1"/>
    </source>
</evidence>
<dbReference type="PANTHER" id="PTHR12736:SF21">
    <property type="entry name" value="LANC-LIKE PROTEIN 2"/>
    <property type="match status" value="1"/>
</dbReference>
<reference evidence="4 5" key="1">
    <citation type="submission" date="2019-03" db="EMBL/GenBank/DDBJ databases">
        <title>Draft genome sequences of novel Actinobacteria.</title>
        <authorList>
            <person name="Sahin N."/>
            <person name="Ay H."/>
            <person name="Saygin H."/>
        </authorList>
    </citation>
    <scope>NUCLEOTIDE SEQUENCE [LARGE SCALE GENOMIC DNA]</scope>
    <source>
        <strain evidence="4 5">DSM 45941</strain>
    </source>
</reference>
<dbReference type="SUPFAM" id="SSF158745">
    <property type="entry name" value="LanC-like"/>
    <property type="match status" value="1"/>
</dbReference>
<feature type="binding site" evidence="1">
    <location>
        <position position="377"/>
    </location>
    <ligand>
        <name>Zn(2+)</name>
        <dbReference type="ChEBI" id="CHEBI:29105"/>
    </ligand>
</feature>
<feature type="binding site" evidence="1">
    <location>
        <position position="378"/>
    </location>
    <ligand>
        <name>Zn(2+)</name>
        <dbReference type="ChEBI" id="CHEBI:29105"/>
    </ligand>
</feature>
<feature type="binding site" evidence="1">
    <location>
        <position position="331"/>
    </location>
    <ligand>
        <name>Zn(2+)</name>
        <dbReference type="ChEBI" id="CHEBI:29105"/>
    </ligand>
</feature>
<evidence type="ECO:0000256" key="1">
    <source>
        <dbReference type="PIRSR" id="PIRSR607822-1"/>
    </source>
</evidence>
<dbReference type="Proteomes" id="UP000295578">
    <property type="component" value="Unassembled WGS sequence"/>
</dbReference>
<name>A0A4R5B241_9ACTN</name>
<keyword evidence="5" id="KW-1185">Reference proteome</keyword>
<dbReference type="SMART" id="SM01260">
    <property type="entry name" value="LANC_like"/>
    <property type="match status" value="1"/>
</dbReference>
<dbReference type="GO" id="GO:0031179">
    <property type="term" value="P:peptide modification"/>
    <property type="evidence" value="ECO:0007669"/>
    <property type="project" value="InterPro"/>
</dbReference>
<keyword evidence="2" id="KW-0175">Coiled coil</keyword>
<feature type="region of interest" description="Disordered" evidence="3">
    <location>
        <begin position="15"/>
        <end position="38"/>
    </location>
</feature>
<keyword evidence="1" id="KW-0479">Metal-binding</keyword>
<proteinExistence type="predicted"/>
<accession>A0A4R5B241</accession>
<dbReference type="InterPro" id="IPR007822">
    <property type="entry name" value="LANC-like"/>
</dbReference>
<gene>
    <name evidence="4" type="ORF">E1293_21425</name>
</gene>
<dbReference type="Gene3D" id="1.50.10.20">
    <property type="match status" value="1"/>
</dbReference>
<dbReference type="PRINTS" id="PR01955">
    <property type="entry name" value="LANCFRANKIA"/>
</dbReference>
<dbReference type="GO" id="GO:0046872">
    <property type="term" value="F:metal ion binding"/>
    <property type="evidence" value="ECO:0007669"/>
    <property type="project" value="UniProtKB-KW"/>
</dbReference>
<comment type="caution">
    <text evidence="4">The sequence shown here is derived from an EMBL/GenBank/DDBJ whole genome shotgun (WGS) entry which is preliminary data.</text>
</comment>
<dbReference type="GO" id="GO:0005886">
    <property type="term" value="C:plasma membrane"/>
    <property type="evidence" value="ECO:0007669"/>
    <property type="project" value="TreeGrafter"/>
</dbReference>
<feature type="compositionally biased region" description="Low complexity" evidence="3">
    <location>
        <begin position="29"/>
        <end position="38"/>
    </location>
</feature>
<dbReference type="EMBL" id="SMKY01000097">
    <property type="protein sequence ID" value="TDD80138.1"/>
    <property type="molecule type" value="Genomic_DNA"/>
</dbReference>
<dbReference type="PRINTS" id="PR01950">
    <property type="entry name" value="LANCSUPER"/>
</dbReference>
<evidence type="ECO:0000256" key="3">
    <source>
        <dbReference type="SAM" id="MobiDB-lite"/>
    </source>
</evidence>
<dbReference type="CDD" id="cd04793">
    <property type="entry name" value="LanC"/>
    <property type="match status" value="1"/>
</dbReference>
<evidence type="ECO:0008006" key="6">
    <source>
        <dbReference type="Google" id="ProtNLM"/>
    </source>
</evidence>
<protein>
    <recommendedName>
        <fullName evidence="6">Lanthionine synthetase</fullName>
    </recommendedName>
</protein>
<evidence type="ECO:0000256" key="2">
    <source>
        <dbReference type="SAM" id="Coils"/>
    </source>
</evidence>
<dbReference type="InterPro" id="IPR033889">
    <property type="entry name" value="LanC"/>
</dbReference>
<dbReference type="Pfam" id="PF05147">
    <property type="entry name" value="LANC_like"/>
    <property type="match status" value="1"/>
</dbReference>
<sequence>MVTVRLEHRTVLVRPSPMRARRENGSSGGSRSSAGRALRNGGTILHDERLTGKEVTALARRVADRLAGAPAAGGWENLGSGDLGIALALLHASEVLDDERYLKAGQAILRRAVEATARDPLVAAGLFTGTAGFVWVLAEFARRDPRYGKSLRSVSDRLAERTPGLPGRGGVALGEYDVINGAAGQLAAVLKAAETVGAGSDGKLRDAADGLVAYLLEVTALDADGAPNWFCPPRLYPKAAPWFHDQFPDGMYNLGFSHGLPGMLAALTLAARAEIRRREAEERVAELADRLADWRLDEGGGPSWPGALRPAPGSRLPVRTEDDAPARTAWCYGAPGVAAALLSASAISGDTSLAVAALTRVRDTPQSERRTFAPTLCHGLAGLLAVYTRAYAQTGDPVLEEMRNDTRAQLCAMAADEHPFVFADLPEPDRPSHNPGLLEGAAGVLLALLGTVSPEASRWDEVLFLAPTAMSTASTA</sequence>
<keyword evidence="1" id="KW-0862">Zinc</keyword>
<dbReference type="OrthoDB" id="1882482at2"/>
<evidence type="ECO:0000313" key="5">
    <source>
        <dbReference type="Proteomes" id="UP000295578"/>
    </source>
</evidence>
<feature type="coiled-coil region" evidence="2">
    <location>
        <begin position="270"/>
        <end position="297"/>
    </location>
</feature>
<dbReference type="AlphaFoldDB" id="A0A4R5B241"/>
<dbReference type="PANTHER" id="PTHR12736">
    <property type="entry name" value="LANC-LIKE PROTEIN"/>
    <property type="match status" value="1"/>
</dbReference>
<organism evidence="4 5">
    <name type="scientific">Actinomadura darangshiensis</name>
    <dbReference type="NCBI Taxonomy" id="705336"/>
    <lineage>
        <taxon>Bacteria</taxon>
        <taxon>Bacillati</taxon>
        <taxon>Actinomycetota</taxon>
        <taxon>Actinomycetes</taxon>
        <taxon>Streptosporangiales</taxon>
        <taxon>Thermomonosporaceae</taxon>
        <taxon>Actinomadura</taxon>
    </lineage>
</organism>